<accession>B9RYU1</accession>
<dbReference type="InParanoid" id="B9RYU1"/>
<dbReference type="InterPro" id="IPR015422">
    <property type="entry name" value="PyrdxlP-dep_Trfase_small"/>
</dbReference>
<dbReference type="GO" id="GO:0003962">
    <property type="term" value="F:cystathionine gamma-synthase activity"/>
    <property type="evidence" value="ECO:0007669"/>
    <property type="project" value="UniProtKB-EC"/>
</dbReference>
<dbReference type="FunCoup" id="B9RYU1">
    <property type="interactions" value="97"/>
</dbReference>
<keyword evidence="3 4" id="KW-0663">Pyridoxal phosphate</keyword>
<organism evidence="6 7">
    <name type="scientific">Ricinus communis</name>
    <name type="common">Castor bean</name>
    <dbReference type="NCBI Taxonomy" id="3988"/>
    <lineage>
        <taxon>Eukaryota</taxon>
        <taxon>Viridiplantae</taxon>
        <taxon>Streptophyta</taxon>
        <taxon>Embryophyta</taxon>
        <taxon>Tracheophyta</taxon>
        <taxon>Spermatophyta</taxon>
        <taxon>Magnoliopsida</taxon>
        <taxon>eudicotyledons</taxon>
        <taxon>Gunneridae</taxon>
        <taxon>Pentapetalae</taxon>
        <taxon>rosids</taxon>
        <taxon>fabids</taxon>
        <taxon>Malpighiales</taxon>
        <taxon>Euphorbiaceae</taxon>
        <taxon>Acalyphoideae</taxon>
        <taxon>Acalypheae</taxon>
        <taxon>Ricinus</taxon>
    </lineage>
</organism>
<gene>
    <name evidence="6" type="ORF">RCOM_1313240</name>
</gene>
<name>B9RYU1_RICCO</name>
<reference evidence="7" key="1">
    <citation type="journal article" date="2010" name="Nat. Biotechnol.">
        <title>Draft genome sequence of the oilseed species Ricinus communis.</title>
        <authorList>
            <person name="Chan A.P."/>
            <person name="Crabtree J."/>
            <person name="Zhao Q."/>
            <person name="Lorenzi H."/>
            <person name="Orvis J."/>
            <person name="Puiu D."/>
            <person name="Melake-Berhan A."/>
            <person name="Jones K.M."/>
            <person name="Redman J."/>
            <person name="Chen G."/>
            <person name="Cahoon E.B."/>
            <person name="Gedil M."/>
            <person name="Stanke M."/>
            <person name="Haas B.J."/>
            <person name="Wortman J.R."/>
            <person name="Fraser-Liggett C.M."/>
            <person name="Ravel J."/>
            <person name="Rabinowicz P.D."/>
        </authorList>
    </citation>
    <scope>NUCLEOTIDE SEQUENCE [LARGE SCALE GENOMIC DNA]</scope>
    <source>
        <strain evidence="7">cv. Hale</strain>
    </source>
</reference>
<dbReference type="Proteomes" id="UP000008311">
    <property type="component" value="Unassembled WGS sequence"/>
</dbReference>
<evidence type="ECO:0000256" key="2">
    <source>
        <dbReference type="ARBA" id="ARBA00009077"/>
    </source>
</evidence>
<dbReference type="GO" id="GO:0005737">
    <property type="term" value="C:cytoplasm"/>
    <property type="evidence" value="ECO:0000318"/>
    <property type="project" value="GO_Central"/>
</dbReference>
<dbReference type="OrthoDB" id="3512640at2759"/>
<dbReference type="EC" id="2.5.1.48" evidence="6"/>
<dbReference type="KEGG" id="rcu:8288843"/>
<dbReference type="OMA" id="GFHNMVF"/>
<dbReference type="FunFam" id="3.40.640.10:FF:000046">
    <property type="entry name" value="Cystathionine gamma-lyase"/>
    <property type="match status" value="1"/>
</dbReference>
<sequence length="449" mass="48586">MADTKTQGFLLAGKKRGAGQDEFDGGDDFIVSKKSMLPPGVAYGEDPAAGLAASRHEFGEHGGVNMSIEASATFTVMEPDTMRRMFSGELGPDRDFFIYSRHFNPTVLNLGRQMAALEGTEAAYCTASGMSAISSVFLQLCSSGGHVVASRTLYGGTHALLSHFLPRACNITTTFVEIGDIEMVKNAIVEGKTKVFYFESIANPTLTVANIPELSRIAHDKGVTVVVDNTFAPMVISPARLGADVVVHSITKFISGGADIIAGAVCGPASLVNSMMDLHQGAIMLLGPTMNAKVAFDLSGRIPHLGLRMKEHCHRAMVYATRMKKLGLKVIYPGLEDHPHHQLLKSMANKDYGFGALLCLDMETEEKANRLLNHLQNYTQFGFMAVSLGYYETLMSVSGSSTSSELNAEEKKLAGISPGLIRMSVGYLGTLEQKWSQFEKALSRMKECY</sequence>
<proteinExistence type="inferred from homology"/>
<dbReference type="GO" id="GO:0016846">
    <property type="term" value="F:carbon-sulfur lyase activity"/>
    <property type="evidence" value="ECO:0000318"/>
    <property type="project" value="GO_Central"/>
</dbReference>
<evidence type="ECO:0000256" key="1">
    <source>
        <dbReference type="ARBA" id="ARBA00001933"/>
    </source>
</evidence>
<dbReference type="Gene3D" id="3.40.640.10">
    <property type="entry name" value="Type I PLP-dependent aspartate aminotransferase-like (Major domain)"/>
    <property type="match status" value="1"/>
</dbReference>
<evidence type="ECO:0000256" key="3">
    <source>
        <dbReference type="ARBA" id="ARBA00022898"/>
    </source>
</evidence>
<dbReference type="EMBL" id="EQ973832">
    <property type="protein sequence ID" value="EEF43443.1"/>
    <property type="molecule type" value="Genomic_DNA"/>
</dbReference>
<dbReference type="PANTHER" id="PTHR11808:SF80">
    <property type="entry name" value="CYSTATHIONINE GAMMA-LYASE"/>
    <property type="match status" value="1"/>
</dbReference>
<dbReference type="GO" id="GO:0019346">
    <property type="term" value="P:transsulfuration"/>
    <property type="evidence" value="ECO:0000318"/>
    <property type="project" value="GO_Central"/>
</dbReference>
<evidence type="ECO:0000313" key="7">
    <source>
        <dbReference type="Proteomes" id="UP000008311"/>
    </source>
</evidence>
<dbReference type="PIRSF" id="PIRSF001434">
    <property type="entry name" value="CGS"/>
    <property type="match status" value="1"/>
</dbReference>
<comment type="similarity">
    <text evidence="2 5">Belongs to the trans-sulfuration enzymes family.</text>
</comment>
<evidence type="ECO:0000256" key="5">
    <source>
        <dbReference type="RuleBase" id="RU362118"/>
    </source>
</evidence>
<dbReference type="Gene3D" id="3.90.1150.10">
    <property type="entry name" value="Aspartate Aminotransferase, domain 1"/>
    <property type="match status" value="1"/>
</dbReference>
<dbReference type="eggNOG" id="KOG0053">
    <property type="taxonomic scope" value="Eukaryota"/>
</dbReference>
<dbReference type="FunFam" id="3.90.1150.10:FF:000087">
    <property type="entry name" value="Putative methionine gamma-lyase"/>
    <property type="match status" value="1"/>
</dbReference>
<dbReference type="PANTHER" id="PTHR11808">
    <property type="entry name" value="TRANS-SULFURATION ENZYME FAMILY MEMBER"/>
    <property type="match status" value="1"/>
</dbReference>
<dbReference type="AlphaFoldDB" id="B9RYU1"/>
<dbReference type="Pfam" id="PF01053">
    <property type="entry name" value="Cys_Met_Meta_PP"/>
    <property type="match status" value="1"/>
</dbReference>
<dbReference type="InterPro" id="IPR015421">
    <property type="entry name" value="PyrdxlP-dep_Trfase_major"/>
</dbReference>
<dbReference type="GO" id="GO:0030170">
    <property type="term" value="F:pyridoxal phosphate binding"/>
    <property type="evidence" value="ECO:0000318"/>
    <property type="project" value="GO_Central"/>
</dbReference>
<protein>
    <submittedName>
        <fullName evidence="6">Cystathionine gamma-synthase, putative</fullName>
        <ecNumber evidence="6">2.5.1.48</ecNumber>
    </submittedName>
</protein>
<dbReference type="STRING" id="3988.B9RYU1"/>
<evidence type="ECO:0000256" key="4">
    <source>
        <dbReference type="PIRSR" id="PIRSR001434-2"/>
    </source>
</evidence>
<dbReference type="InterPro" id="IPR015424">
    <property type="entry name" value="PyrdxlP-dep_Trfase"/>
</dbReference>
<comment type="cofactor">
    <cofactor evidence="1 5">
        <name>pyridoxal 5'-phosphate</name>
        <dbReference type="ChEBI" id="CHEBI:597326"/>
    </cofactor>
</comment>
<dbReference type="InterPro" id="IPR000277">
    <property type="entry name" value="Cys/Met-Metab_PyrdxlP-dep_enz"/>
</dbReference>
<dbReference type="SUPFAM" id="SSF53383">
    <property type="entry name" value="PLP-dependent transferases"/>
    <property type="match status" value="1"/>
</dbReference>
<evidence type="ECO:0000313" key="6">
    <source>
        <dbReference type="EMBL" id="EEF43443.1"/>
    </source>
</evidence>
<feature type="modified residue" description="N6-(pyridoxal phosphate)lysine" evidence="4">
    <location>
        <position position="252"/>
    </location>
</feature>
<keyword evidence="6" id="KW-0808">Transferase</keyword>
<keyword evidence="7" id="KW-1185">Reference proteome</keyword>